<dbReference type="Gene3D" id="3.40.50.450">
    <property type="match status" value="1"/>
</dbReference>
<dbReference type="RefSeq" id="WP_209972103.1">
    <property type="nucleotide sequence ID" value="NZ_JAGGLB010000008.1"/>
</dbReference>
<evidence type="ECO:0000259" key="2">
    <source>
        <dbReference type="Pfam" id="PF02481"/>
    </source>
</evidence>
<dbReference type="InterPro" id="IPR057666">
    <property type="entry name" value="DrpA_SLOG"/>
</dbReference>
<reference evidence="4 5" key="1">
    <citation type="submission" date="2021-03" db="EMBL/GenBank/DDBJ databases">
        <title>Genomic Encyclopedia of Type Strains, Phase IV (KMG-IV): sequencing the most valuable type-strain genomes for metagenomic binning, comparative biology and taxonomic classification.</title>
        <authorList>
            <person name="Goeker M."/>
        </authorList>
    </citation>
    <scope>NUCLEOTIDE SEQUENCE [LARGE SCALE GENOMIC DNA]</scope>
    <source>
        <strain evidence="4 5">DSM 26048</strain>
    </source>
</reference>
<protein>
    <submittedName>
        <fullName evidence="4">DNA processing protein</fullName>
    </submittedName>
</protein>
<gene>
    <name evidence="4" type="ORF">J2Z66_002957</name>
</gene>
<proteinExistence type="inferred from homology"/>
<comment type="caution">
    <text evidence="4">The sequence shown here is derived from an EMBL/GenBank/DDBJ whole genome shotgun (WGS) entry which is preliminary data.</text>
</comment>
<dbReference type="EMBL" id="JAGGLB010000008">
    <property type="protein sequence ID" value="MBP1991350.1"/>
    <property type="molecule type" value="Genomic_DNA"/>
</dbReference>
<name>A0ABS4IUU7_9BACL</name>
<sequence>MDNRSILIGLHELEGIGWKTILRLINRLPELQEIFAISAAELTALGIGREQAELISRKLTASYVESKLTLYANMRICTLTLFDSEYPAILKEIAQPPWVLYYKGNIPLINLHLLSIVGTRMPTAYGKKVAEDFAFSISNLGFGIVSGMARGIDSYAHRGALKGSGRTIAVLGCAIDQVYPPENRILSGQIEEQGLIVSEYPIGAKMHPGMFPYRNRIIAGLSLGVVVVEAAKRSGSLITVDLAIEESRDVFAVPGQITSPKSQGVLPLIKQGCKILTTIEDIKEEYVHLFPKEASAVLQSQQMAPALTEDELEIMQILTEEPANIDSLLELSQFTFGHLHSILLSLSMKKQITQLPGSTYMKL</sequence>
<accession>A0ABS4IUU7</accession>
<dbReference type="InterPro" id="IPR010994">
    <property type="entry name" value="RuvA_2-like"/>
</dbReference>
<feature type="domain" description="DprA winged helix" evidence="3">
    <location>
        <begin position="302"/>
        <end position="357"/>
    </location>
</feature>
<evidence type="ECO:0000313" key="5">
    <source>
        <dbReference type="Proteomes" id="UP001519287"/>
    </source>
</evidence>
<dbReference type="SUPFAM" id="SSF47781">
    <property type="entry name" value="RuvA domain 2-like"/>
    <property type="match status" value="1"/>
</dbReference>
<dbReference type="InterPro" id="IPR003488">
    <property type="entry name" value="DprA"/>
</dbReference>
<dbReference type="InterPro" id="IPR036388">
    <property type="entry name" value="WH-like_DNA-bd_sf"/>
</dbReference>
<dbReference type="Pfam" id="PF02481">
    <property type="entry name" value="DNA_processg_A"/>
    <property type="match status" value="1"/>
</dbReference>
<evidence type="ECO:0000256" key="1">
    <source>
        <dbReference type="ARBA" id="ARBA00006525"/>
    </source>
</evidence>
<dbReference type="Proteomes" id="UP001519287">
    <property type="component" value="Unassembled WGS sequence"/>
</dbReference>
<dbReference type="Pfam" id="PF17782">
    <property type="entry name" value="WHD_DprA"/>
    <property type="match status" value="1"/>
</dbReference>
<feature type="domain" description="Smf/DprA SLOG" evidence="2">
    <location>
        <begin position="79"/>
        <end position="285"/>
    </location>
</feature>
<dbReference type="Gene3D" id="1.10.10.10">
    <property type="entry name" value="Winged helix-like DNA-binding domain superfamily/Winged helix DNA-binding domain"/>
    <property type="match status" value="1"/>
</dbReference>
<evidence type="ECO:0000313" key="4">
    <source>
        <dbReference type="EMBL" id="MBP1991350.1"/>
    </source>
</evidence>
<dbReference type="InterPro" id="IPR041614">
    <property type="entry name" value="DprA_WH"/>
</dbReference>
<dbReference type="SUPFAM" id="SSF102405">
    <property type="entry name" value="MCP/YpsA-like"/>
    <property type="match status" value="1"/>
</dbReference>
<organism evidence="4 5">
    <name type="scientific">Paenibacillus eucommiae</name>
    <dbReference type="NCBI Taxonomy" id="1355755"/>
    <lineage>
        <taxon>Bacteria</taxon>
        <taxon>Bacillati</taxon>
        <taxon>Bacillota</taxon>
        <taxon>Bacilli</taxon>
        <taxon>Bacillales</taxon>
        <taxon>Paenibacillaceae</taxon>
        <taxon>Paenibacillus</taxon>
    </lineage>
</organism>
<dbReference type="NCBIfam" id="TIGR00732">
    <property type="entry name" value="dprA"/>
    <property type="match status" value="1"/>
</dbReference>
<comment type="similarity">
    <text evidence="1">Belongs to the DprA/Smf family.</text>
</comment>
<keyword evidence="5" id="KW-1185">Reference proteome</keyword>
<dbReference type="PANTHER" id="PTHR43022">
    <property type="entry name" value="PROTEIN SMF"/>
    <property type="match status" value="1"/>
</dbReference>
<evidence type="ECO:0000259" key="3">
    <source>
        <dbReference type="Pfam" id="PF17782"/>
    </source>
</evidence>
<dbReference type="PANTHER" id="PTHR43022:SF1">
    <property type="entry name" value="PROTEIN SMF"/>
    <property type="match status" value="1"/>
</dbReference>